<evidence type="ECO:0000259" key="11">
    <source>
        <dbReference type="SMART" id="SM00397"/>
    </source>
</evidence>
<evidence type="ECO:0000256" key="5">
    <source>
        <dbReference type="ARBA" id="ARBA00022927"/>
    </source>
</evidence>
<evidence type="ECO:0000256" key="7">
    <source>
        <dbReference type="ARBA" id="ARBA00023054"/>
    </source>
</evidence>
<dbReference type="Pfam" id="PF12352">
    <property type="entry name" value="V-SNARE_C"/>
    <property type="match status" value="1"/>
</dbReference>
<dbReference type="GO" id="GO:0016236">
    <property type="term" value="P:macroautophagy"/>
    <property type="evidence" value="ECO:0007669"/>
    <property type="project" value="TreeGrafter"/>
</dbReference>
<evidence type="ECO:0000313" key="13">
    <source>
        <dbReference type="Proteomes" id="UP000757232"/>
    </source>
</evidence>
<dbReference type="InterPro" id="IPR038407">
    <property type="entry name" value="v-SNARE_N_sf"/>
</dbReference>
<evidence type="ECO:0000256" key="10">
    <source>
        <dbReference type="SAM" id="Phobius"/>
    </source>
</evidence>
<dbReference type="GO" id="GO:0005789">
    <property type="term" value="C:endoplasmic reticulum membrane"/>
    <property type="evidence" value="ECO:0007669"/>
    <property type="project" value="TreeGrafter"/>
</dbReference>
<dbReference type="SUPFAM" id="SSF47661">
    <property type="entry name" value="t-snare proteins"/>
    <property type="match status" value="1"/>
</dbReference>
<protein>
    <submittedName>
        <fullName evidence="12">Vesicle transport v-snare protein vti1</fullName>
    </submittedName>
</protein>
<keyword evidence="7" id="KW-0175">Coiled coil</keyword>
<comment type="subcellular location">
    <subcellularLocation>
        <location evidence="1">Membrane</location>
        <topology evidence="1">Single-pass type IV membrane protein</topology>
    </subcellularLocation>
</comment>
<dbReference type="PANTHER" id="PTHR21230:SF26">
    <property type="entry name" value="VESICLE TRANSPORT THROUGH INTERACTION WITH T-SNARES HOMOLOG 1A"/>
    <property type="match status" value="1"/>
</dbReference>
<reference evidence="12" key="1">
    <citation type="submission" date="2016-06" db="EMBL/GenBank/DDBJ databases">
        <title>Draft Genome sequence of the fungus Inonotus baumii.</title>
        <authorList>
            <person name="Zhu H."/>
            <person name="Lin W."/>
        </authorList>
    </citation>
    <scope>NUCLEOTIDE SEQUENCE</scope>
    <source>
        <strain evidence="12">821</strain>
    </source>
</reference>
<dbReference type="InterPro" id="IPR007705">
    <property type="entry name" value="Vesicle_trsprt_v-SNARE_N"/>
</dbReference>
<dbReference type="Gene3D" id="1.20.58.400">
    <property type="entry name" value="t-snare proteins"/>
    <property type="match status" value="1"/>
</dbReference>
<evidence type="ECO:0000256" key="2">
    <source>
        <dbReference type="ARBA" id="ARBA00006108"/>
    </source>
</evidence>
<keyword evidence="5" id="KW-0653">Protein transport</keyword>
<comment type="caution">
    <text evidence="12">The sequence shown here is derived from an EMBL/GenBank/DDBJ whole genome shotgun (WGS) entry which is preliminary data.</text>
</comment>
<feature type="transmembrane region" description="Helical" evidence="10">
    <location>
        <begin position="213"/>
        <end position="231"/>
    </location>
</feature>
<evidence type="ECO:0000256" key="3">
    <source>
        <dbReference type="ARBA" id="ARBA00022448"/>
    </source>
</evidence>
<feature type="region of interest" description="Disordered" evidence="9">
    <location>
        <begin position="105"/>
        <end position="135"/>
    </location>
</feature>
<dbReference type="SMART" id="SM00397">
    <property type="entry name" value="t_SNARE"/>
    <property type="match status" value="1"/>
</dbReference>
<evidence type="ECO:0000256" key="1">
    <source>
        <dbReference type="ARBA" id="ARBA00004211"/>
    </source>
</evidence>
<comment type="similarity">
    <text evidence="2">Belongs to the VTI1 family.</text>
</comment>
<keyword evidence="4 10" id="KW-0812">Transmembrane</keyword>
<gene>
    <name evidence="12" type="ORF">A7U60_g3312</name>
</gene>
<evidence type="ECO:0000256" key="8">
    <source>
        <dbReference type="ARBA" id="ARBA00023136"/>
    </source>
</evidence>
<dbReference type="GO" id="GO:0042147">
    <property type="term" value="P:retrograde transport, endosome to Golgi"/>
    <property type="evidence" value="ECO:0007669"/>
    <property type="project" value="TreeGrafter"/>
</dbReference>
<accession>A0A9Q5I0M9</accession>
<dbReference type="GO" id="GO:0000149">
    <property type="term" value="F:SNARE binding"/>
    <property type="evidence" value="ECO:0007669"/>
    <property type="project" value="TreeGrafter"/>
</dbReference>
<dbReference type="EMBL" id="LNZH02000154">
    <property type="protein sequence ID" value="OCB89517.1"/>
    <property type="molecule type" value="Genomic_DNA"/>
</dbReference>
<dbReference type="GO" id="GO:0031201">
    <property type="term" value="C:SNARE complex"/>
    <property type="evidence" value="ECO:0007669"/>
    <property type="project" value="TreeGrafter"/>
</dbReference>
<dbReference type="Pfam" id="PF05008">
    <property type="entry name" value="V-SNARE"/>
    <property type="match status" value="1"/>
</dbReference>
<sequence length="235" mass="26072">MDTSPTSLFDSYEQDFEQIVASIRDKLDADSPTQPGEQRKAALRRVEMELDEADEMVAQMEIELQGMPQSIKPPYVQRAKSCKSTLASLKSRARSLHAAAQRASLLSSASDTAGSPFRDSSDELGDGAGARNGDRTRLLKGTQVLEDGSRRLVDAQRVALETEEQGADILTDLRRQREQIENSRNTLQTADSAIDRASGTLKRMIRRMYQQRVVIALIIAVLLILIGVILWEKLS</sequence>
<dbReference type="InterPro" id="IPR010989">
    <property type="entry name" value="SNARE"/>
</dbReference>
<dbReference type="PANTHER" id="PTHR21230">
    <property type="entry name" value="VESICLE TRANSPORT V-SNARE PROTEIN VTI1-RELATED"/>
    <property type="match status" value="1"/>
</dbReference>
<dbReference type="GO" id="GO:0012507">
    <property type="term" value="C:ER to Golgi transport vesicle membrane"/>
    <property type="evidence" value="ECO:0007669"/>
    <property type="project" value="TreeGrafter"/>
</dbReference>
<dbReference type="GO" id="GO:0031902">
    <property type="term" value="C:late endosome membrane"/>
    <property type="evidence" value="ECO:0007669"/>
    <property type="project" value="TreeGrafter"/>
</dbReference>
<proteinExistence type="inferred from homology"/>
<dbReference type="Gene3D" id="1.20.5.110">
    <property type="match status" value="1"/>
</dbReference>
<evidence type="ECO:0000256" key="6">
    <source>
        <dbReference type="ARBA" id="ARBA00022989"/>
    </source>
</evidence>
<name>A0A9Q5I0M9_SANBA</name>
<evidence type="ECO:0000256" key="9">
    <source>
        <dbReference type="SAM" id="MobiDB-lite"/>
    </source>
</evidence>
<dbReference type="Proteomes" id="UP000757232">
    <property type="component" value="Unassembled WGS sequence"/>
</dbReference>
<dbReference type="GO" id="GO:0005794">
    <property type="term" value="C:Golgi apparatus"/>
    <property type="evidence" value="ECO:0007669"/>
    <property type="project" value="TreeGrafter"/>
</dbReference>
<organism evidence="12 13">
    <name type="scientific">Sanghuangporus baumii</name>
    <name type="common">Phellinus baumii</name>
    <dbReference type="NCBI Taxonomy" id="108892"/>
    <lineage>
        <taxon>Eukaryota</taxon>
        <taxon>Fungi</taxon>
        <taxon>Dikarya</taxon>
        <taxon>Basidiomycota</taxon>
        <taxon>Agaricomycotina</taxon>
        <taxon>Agaricomycetes</taxon>
        <taxon>Hymenochaetales</taxon>
        <taxon>Hymenochaetaceae</taxon>
        <taxon>Sanghuangporus</taxon>
    </lineage>
</organism>
<dbReference type="OrthoDB" id="430637at2759"/>
<dbReference type="GO" id="GO:0048280">
    <property type="term" value="P:vesicle fusion with Golgi apparatus"/>
    <property type="evidence" value="ECO:0007669"/>
    <property type="project" value="TreeGrafter"/>
</dbReference>
<dbReference type="AlphaFoldDB" id="A0A9Q5I0M9"/>
<keyword evidence="6 10" id="KW-1133">Transmembrane helix</keyword>
<dbReference type="GO" id="GO:0006886">
    <property type="term" value="P:intracellular protein transport"/>
    <property type="evidence" value="ECO:0007669"/>
    <property type="project" value="InterPro"/>
</dbReference>
<feature type="domain" description="T-SNARE coiled-coil homology" evidence="11">
    <location>
        <begin position="137"/>
        <end position="204"/>
    </location>
</feature>
<evidence type="ECO:0000313" key="12">
    <source>
        <dbReference type="EMBL" id="OCB89517.1"/>
    </source>
</evidence>
<dbReference type="GO" id="GO:0006891">
    <property type="term" value="P:intra-Golgi vesicle-mediated transport"/>
    <property type="evidence" value="ECO:0007669"/>
    <property type="project" value="TreeGrafter"/>
</dbReference>
<dbReference type="GO" id="GO:0005484">
    <property type="term" value="F:SNAP receptor activity"/>
    <property type="evidence" value="ECO:0007669"/>
    <property type="project" value="TreeGrafter"/>
</dbReference>
<keyword evidence="13" id="KW-1185">Reference proteome</keyword>
<dbReference type="InterPro" id="IPR000727">
    <property type="entry name" value="T_SNARE_dom"/>
</dbReference>
<keyword evidence="8 10" id="KW-0472">Membrane</keyword>
<evidence type="ECO:0000256" key="4">
    <source>
        <dbReference type="ARBA" id="ARBA00022692"/>
    </source>
</evidence>
<dbReference type="CDD" id="cd15862">
    <property type="entry name" value="SNARE_Vti1"/>
    <property type="match status" value="1"/>
</dbReference>
<dbReference type="GO" id="GO:0006896">
    <property type="term" value="P:Golgi to vacuole transport"/>
    <property type="evidence" value="ECO:0007669"/>
    <property type="project" value="TreeGrafter"/>
</dbReference>
<dbReference type="GO" id="GO:0005829">
    <property type="term" value="C:cytosol"/>
    <property type="evidence" value="ECO:0007669"/>
    <property type="project" value="GOC"/>
</dbReference>
<dbReference type="FunFam" id="1.20.5.110:FF:000002">
    <property type="entry name" value="Vesicle transport through interaction with t-SNAREsB"/>
    <property type="match status" value="1"/>
</dbReference>
<keyword evidence="3" id="KW-0813">Transport</keyword>
<dbReference type="SUPFAM" id="SSF58038">
    <property type="entry name" value="SNARE fusion complex"/>
    <property type="match status" value="1"/>
</dbReference>